<proteinExistence type="predicted"/>
<dbReference type="SMART" id="SM00450">
    <property type="entry name" value="RHOD"/>
    <property type="match status" value="2"/>
</dbReference>
<dbReference type="PROSITE" id="PS50206">
    <property type="entry name" value="RHODANESE_3"/>
    <property type="match status" value="2"/>
</dbReference>
<organism evidence="4 5">
    <name type="scientific">Salinimonas sediminis</name>
    <dbReference type="NCBI Taxonomy" id="2303538"/>
    <lineage>
        <taxon>Bacteria</taxon>
        <taxon>Pseudomonadati</taxon>
        <taxon>Pseudomonadota</taxon>
        <taxon>Gammaproteobacteria</taxon>
        <taxon>Alteromonadales</taxon>
        <taxon>Alteromonadaceae</taxon>
        <taxon>Alteromonas/Salinimonas group</taxon>
        <taxon>Salinimonas</taxon>
    </lineage>
</organism>
<dbReference type="PANTHER" id="PTHR11364">
    <property type="entry name" value="THIOSULFATE SULFERTANSFERASE"/>
    <property type="match status" value="1"/>
</dbReference>
<dbReference type="InterPro" id="IPR045078">
    <property type="entry name" value="TST/MPST-like"/>
</dbReference>
<dbReference type="CDD" id="cd01448">
    <property type="entry name" value="TST_Repeat_1"/>
    <property type="match status" value="1"/>
</dbReference>
<protein>
    <submittedName>
        <fullName evidence="4">Sulfurtransferase</fullName>
    </submittedName>
</protein>
<dbReference type="EMBL" id="CP031769">
    <property type="protein sequence ID" value="AXR08474.1"/>
    <property type="molecule type" value="Genomic_DNA"/>
</dbReference>
<feature type="domain" description="Rhodanese" evidence="3">
    <location>
        <begin position="31"/>
        <end position="125"/>
    </location>
</feature>
<accession>A0A346NSG7</accession>
<evidence type="ECO:0000256" key="1">
    <source>
        <dbReference type="ARBA" id="ARBA00022679"/>
    </source>
</evidence>
<keyword evidence="1 4" id="KW-0808">Transferase</keyword>
<dbReference type="CDD" id="cd01449">
    <property type="entry name" value="TST_Repeat_2"/>
    <property type="match status" value="1"/>
</dbReference>
<dbReference type="Proteomes" id="UP000262073">
    <property type="component" value="Chromosome"/>
</dbReference>
<evidence type="ECO:0000256" key="2">
    <source>
        <dbReference type="ARBA" id="ARBA00022737"/>
    </source>
</evidence>
<evidence type="ECO:0000259" key="3">
    <source>
        <dbReference type="PROSITE" id="PS50206"/>
    </source>
</evidence>
<reference evidence="4 5" key="1">
    <citation type="submission" date="2018-08" db="EMBL/GenBank/DDBJ databases">
        <title>Salinimonas sediminis sp. nov., a piezophilic bacterium isolated from a deep-sea sediment sample from the New Britain Trench.</title>
        <authorList>
            <person name="Cao J."/>
        </authorList>
    </citation>
    <scope>NUCLEOTIDE SEQUENCE [LARGE SCALE GENOMIC DNA]</scope>
    <source>
        <strain evidence="4 5">N102</strain>
    </source>
</reference>
<keyword evidence="5" id="KW-1185">Reference proteome</keyword>
<dbReference type="RefSeq" id="WP_117318708.1">
    <property type="nucleotide sequence ID" value="NZ_CP031769.1"/>
</dbReference>
<feature type="domain" description="Rhodanese" evidence="3">
    <location>
        <begin position="164"/>
        <end position="277"/>
    </location>
</feature>
<gene>
    <name evidence="4" type="ORF">D0Y50_09825</name>
</gene>
<dbReference type="InterPro" id="IPR001763">
    <property type="entry name" value="Rhodanese-like_dom"/>
</dbReference>
<dbReference type="Pfam" id="PF00581">
    <property type="entry name" value="Rhodanese"/>
    <property type="match status" value="2"/>
</dbReference>
<dbReference type="GO" id="GO:0004792">
    <property type="term" value="F:thiosulfate-cyanide sulfurtransferase activity"/>
    <property type="evidence" value="ECO:0007669"/>
    <property type="project" value="TreeGrafter"/>
</dbReference>
<evidence type="ECO:0000313" key="4">
    <source>
        <dbReference type="EMBL" id="AXR08474.1"/>
    </source>
</evidence>
<dbReference type="FunFam" id="3.40.250.10:FF:000001">
    <property type="entry name" value="Sulfurtransferase"/>
    <property type="match status" value="1"/>
</dbReference>
<sequence length="278" mass="30404">MSAPILTPTLPRMNDERLKGPILLRPIMRDPGTGEAENRDSGLLPNTRIIDLDKEGSDHRHGEVHQRLNSTAFAQLLGELGIDNKTQLIVYDAKGMFSAPRLWWMLKAIGHRNVSLLDGGGAKERAEGGLFNNFGRPPVSAQFYKVEPPAHAWFIDKKHVIAALDTNTQIIDARSAARFHGRAPEPRAGVRSGHIPGAVNLYYQDVLENGRFKAVAVLNALFTKRNIDLQKPIICSCGSGITACIIGVAALLCDAKNVMVYDGSWAQWGADNQLPIAL</sequence>
<dbReference type="KEGG" id="salm:D0Y50_09825"/>
<dbReference type="AlphaFoldDB" id="A0A346NSG7"/>
<dbReference type="SUPFAM" id="SSF52821">
    <property type="entry name" value="Rhodanese/Cell cycle control phosphatase"/>
    <property type="match status" value="2"/>
</dbReference>
<name>A0A346NSG7_9ALTE</name>
<dbReference type="OrthoDB" id="9781034at2"/>
<dbReference type="InterPro" id="IPR036873">
    <property type="entry name" value="Rhodanese-like_dom_sf"/>
</dbReference>
<dbReference type="Gene3D" id="3.40.250.10">
    <property type="entry name" value="Rhodanese-like domain"/>
    <property type="match status" value="2"/>
</dbReference>
<dbReference type="PANTHER" id="PTHR11364:SF27">
    <property type="entry name" value="SULFURTRANSFERASE"/>
    <property type="match status" value="1"/>
</dbReference>
<evidence type="ECO:0000313" key="5">
    <source>
        <dbReference type="Proteomes" id="UP000262073"/>
    </source>
</evidence>
<keyword evidence="2" id="KW-0677">Repeat</keyword>